<organism evidence="5 6">
    <name type="scientific">Pseudomonas fluorescens</name>
    <dbReference type="NCBI Taxonomy" id="294"/>
    <lineage>
        <taxon>Bacteria</taxon>
        <taxon>Pseudomonadati</taxon>
        <taxon>Pseudomonadota</taxon>
        <taxon>Gammaproteobacteria</taxon>
        <taxon>Pseudomonadales</taxon>
        <taxon>Pseudomonadaceae</taxon>
        <taxon>Pseudomonas</taxon>
    </lineage>
</organism>
<evidence type="ECO:0000313" key="6">
    <source>
        <dbReference type="Proteomes" id="UP000375525"/>
    </source>
</evidence>
<feature type="region of interest" description="Disordered" evidence="3">
    <location>
        <begin position="1"/>
        <end position="37"/>
    </location>
</feature>
<dbReference type="InterPro" id="IPR041674">
    <property type="entry name" value="TetR_C_22"/>
</dbReference>
<dbReference type="GO" id="GO:0003700">
    <property type="term" value="F:DNA-binding transcription factor activity"/>
    <property type="evidence" value="ECO:0007669"/>
    <property type="project" value="TreeGrafter"/>
</dbReference>
<feature type="domain" description="HTH tetR-type" evidence="4">
    <location>
        <begin position="35"/>
        <end position="95"/>
    </location>
</feature>
<dbReference type="GO" id="GO:0000976">
    <property type="term" value="F:transcription cis-regulatory region binding"/>
    <property type="evidence" value="ECO:0007669"/>
    <property type="project" value="TreeGrafter"/>
</dbReference>
<protein>
    <recommendedName>
        <fullName evidence="4">HTH tetR-type domain-containing protein</fullName>
    </recommendedName>
</protein>
<proteinExistence type="predicted"/>
<reference evidence="5 6" key="1">
    <citation type="submission" date="2019-09" db="EMBL/GenBank/DDBJ databases">
        <authorList>
            <person name="Chandra G."/>
            <person name="Truman W A."/>
        </authorList>
    </citation>
    <scope>NUCLEOTIDE SEQUENCE [LARGE SCALE GENOMIC DNA]</scope>
    <source>
        <strain evidence="5">PS880</strain>
    </source>
</reference>
<dbReference type="Pfam" id="PF00440">
    <property type="entry name" value="TetR_N"/>
    <property type="match status" value="1"/>
</dbReference>
<dbReference type="AlphaFoldDB" id="A0A5E7MLP5"/>
<dbReference type="InterPro" id="IPR009057">
    <property type="entry name" value="Homeodomain-like_sf"/>
</dbReference>
<dbReference type="Gene3D" id="1.10.357.10">
    <property type="entry name" value="Tetracycline Repressor, domain 2"/>
    <property type="match status" value="1"/>
</dbReference>
<dbReference type="PANTHER" id="PTHR30055:SF226">
    <property type="entry name" value="HTH-TYPE TRANSCRIPTIONAL REGULATOR PKSA"/>
    <property type="match status" value="1"/>
</dbReference>
<accession>A0A5E7MLP5</accession>
<dbReference type="InterPro" id="IPR001647">
    <property type="entry name" value="HTH_TetR"/>
</dbReference>
<dbReference type="InterPro" id="IPR050109">
    <property type="entry name" value="HTH-type_TetR-like_transc_reg"/>
</dbReference>
<evidence type="ECO:0000256" key="1">
    <source>
        <dbReference type="ARBA" id="ARBA00023125"/>
    </source>
</evidence>
<dbReference type="EMBL" id="CABVIH010000021">
    <property type="protein sequence ID" value="VVP25481.1"/>
    <property type="molecule type" value="Genomic_DNA"/>
</dbReference>
<dbReference type="PRINTS" id="PR00455">
    <property type="entry name" value="HTHTETR"/>
</dbReference>
<dbReference type="PANTHER" id="PTHR30055">
    <property type="entry name" value="HTH-TYPE TRANSCRIPTIONAL REGULATOR RUTR"/>
    <property type="match status" value="1"/>
</dbReference>
<dbReference type="PROSITE" id="PS50977">
    <property type="entry name" value="HTH_TETR_2"/>
    <property type="match status" value="1"/>
</dbReference>
<dbReference type="OrthoDB" id="9816320at2"/>
<evidence type="ECO:0000313" key="5">
    <source>
        <dbReference type="EMBL" id="VVP25481.1"/>
    </source>
</evidence>
<name>A0A5E7MLP5_PSEFL</name>
<dbReference type="Pfam" id="PF17928">
    <property type="entry name" value="TetR_C_22"/>
    <property type="match status" value="1"/>
</dbReference>
<evidence type="ECO:0000259" key="4">
    <source>
        <dbReference type="PROSITE" id="PS50977"/>
    </source>
</evidence>
<sequence length="243" mass="27230">MLFFGENAVPKKTTTGREQPFSEPARRTPTQQRSRERQERILAVATQLIASKGSDSLKMSEIAERSEISIGSLYQYFPDKSSVIRTLAERYNAESRRCIEAALVAVQDAHGLRAAYSDLLEQYYDIVQAEPVMRDIWSGMQADKQLLALELEESRVAGRLLADAMLRVFPGSDVQQVADTAFLIWQMGEATMRLAITCAPEEGRRLFEAFKRISLAEIMRPERLHSLESLIGSGSSEVDPAVD</sequence>
<evidence type="ECO:0000256" key="3">
    <source>
        <dbReference type="SAM" id="MobiDB-lite"/>
    </source>
</evidence>
<feature type="DNA-binding region" description="H-T-H motif" evidence="2">
    <location>
        <begin position="58"/>
        <end position="77"/>
    </location>
</feature>
<gene>
    <name evidence="5" type="ORF">PS880_04053</name>
</gene>
<keyword evidence="1 2" id="KW-0238">DNA-binding</keyword>
<dbReference type="RefSeq" id="WP_150781170.1">
    <property type="nucleotide sequence ID" value="NZ_CABVIH010000021.1"/>
</dbReference>
<dbReference type="Proteomes" id="UP000375525">
    <property type="component" value="Unassembled WGS sequence"/>
</dbReference>
<evidence type="ECO:0000256" key="2">
    <source>
        <dbReference type="PROSITE-ProRule" id="PRU00335"/>
    </source>
</evidence>
<dbReference type="SUPFAM" id="SSF46689">
    <property type="entry name" value="Homeodomain-like"/>
    <property type="match status" value="1"/>
</dbReference>